<accession>A0A2H3CUX5</accession>
<dbReference type="Proteomes" id="UP000217790">
    <property type="component" value="Unassembled WGS sequence"/>
</dbReference>
<reference evidence="2" key="1">
    <citation type="journal article" date="2017" name="Nat. Ecol. Evol.">
        <title>Genome expansion and lineage-specific genetic innovations in the forest pathogenic fungi Armillaria.</title>
        <authorList>
            <person name="Sipos G."/>
            <person name="Prasanna A.N."/>
            <person name="Walter M.C."/>
            <person name="O'Connor E."/>
            <person name="Balint B."/>
            <person name="Krizsan K."/>
            <person name="Kiss B."/>
            <person name="Hess J."/>
            <person name="Varga T."/>
            <person name="Slot J."/>
            <person name="Riley R."/>
            <person name="Boka B."/>
            <person name="Rigling D."/>
            <person name="Barry K."/>
            <person name="Lee J."/>
            <person name="Mihaltcheva S."/>
            <person name="LaButti K."/>
            <person name="Lipzen A."/>
            <person name="Waldron R."/>
            <person name="Moloney N.M."/>
            <person name="Sperisen C."/>
            <person name="Kredics L."/>
            <person name="Vagvoelgyi C."/>
            <person name="Patrignani A."/>
            <person name="Fitzpatrick D."/>
            <person name="Nagy I."/>
            <person name="Doyle S."/>
            <person name="Anderson J.B."/>
            <person name="Grigoriev I.V."/>
            <person name="Gueldener U."/>
            <person name="Muensterkoetter M."/>
            <person name="Nagy L.G."/>
        </authorList>
    </citation>
    <scope>NUCLEOTIDE SEQUENCE [LARGE SCALE GENOMIC DNA]</scope>
    <source>
        <strain evidence="2">Ar21-2</strain>
    </source>
</reference>
<name>A0A2H3CUX5_ARMGA</name>
<evidence type="ECO:0000313" key="2">
    <source>
        <dbReference type="Proteomes" id="UP000217790"/>
    </source>
</evidence>
<proteinExistence type="predicted"/>
<evidence type="ECO:0000313" key="1">
    <source>
        <dbReference type="EMBL" id="PBK82992.1"/>
    </source>
</evidence>
<gene>
    <name evidence="1" type="ORF">ARMGADRAFT_682542</name>
</gene>
<protein>
    <submittedName>
        <fullName evidence="1">Uncharacterized protein</fullName>
    </submittedName>
</protein>
<organism evidence="1 2">
    <name type="scientific">Armillaria gallica</name>
    <name type="common">Bulbous honey fungus</name>
    <name type="synonym">Armillaria bulbosa</name>
    <dbReference type="NCBI Taxonomy" id="47427"/>
    <lineage>
        <taxon>Eukaryota</taxon>
        <taxon>Fungi</taxon>
        <taxon>Dikarya</taxon>
        <taxon>Basidiomycota</taxon>
        <taxon>Agaricomycotina</taxon>
        <taxon>Agaricomycetes</taxon>
        <taxon>Agaricomycetidae</taxon>
        <taxon>Agaricales</taxon>
        <taxon>Marasmiineae</taxon>
        <taxon>Physalacriaceae</taxon>
        <taxon>Armillaria</taxon>
    </lineage>
</organism>
<dbReference type="AlphaFoldDB" id="A0A2H3CUX5"/>
<dbReference type="InParanoid" id="A0A2H3CUX5"/>
<dbReference type="EMBL" id="KZ293710">
    <property type="protein sequence ID" value="PBK82992.1"/>
    <property type="molecule type" value="Genomic_DNA"/>
</dbReference>
<keyword evidence="2" id="KW-1185">Reference proteome</keyword>
<sequence>MFAPILMCKLIFRKFLVLSSSLSFLQGKTPLNFLLECCRISLLTALALAAMIRQNTALTADSVSLPQTIINQWKCCSSFERLHGLHCLQIPPVPPPSLIQKCISEASPSCMNIILRNRLQDHLTALPKLIPVNPSALALTRHPSSSMYLNDPAIILRFEYISFVISSGLIHLRCAQTIIHLSCMLAQM</sequence>